<evidence type="ECO:0000313" key="2">
    <source>
        <dbReference type="Proteomes" id="UP001247620"/>
    </source>
</evidence>
<evidence type="ECO:0000313" key="1">
    <source>
        <dbReference type="EMBL" id="MDR6943128.1"/>
    </source>
</evidence>
<organism evidence="1 2">
    <name type="scientific">Mucilaginibacter pocheonensis</name>
    <dbReference type="NCBI Taxonomy" id="398050"/>
    <lineage>
        <taxon>Bacteria</taxon>
        <taxon>Pseudomonadati</taxon>
        <taxon>Bacteroidota</taxon>
        <taxon>Sphingobacteriia</taxon>
        <taxon>Sphingobacteriales</taxon>
        <taxon>Sphingobacteriaceae</taxon>
        <taxon>Mucilaginibacter</taxon>
    </lineage>
</organism>
<name>A0ABU1TCK0_9SPHI</name>
<protein>
    <submittedName>
        <fullName evidence="1">Uncharacterized protein</fullName>
    </submittedName>
</protein>
<dbReference type="Proteomes" id="UP001247620">
    <property type="component" value="Unassembled WGS sequence"/>
</dbReference>
<accession>A0ABU1TCK0</accession>
<dbReference type="EMBL" id="JAVDUU010000003">
    <property type="protein sequence ID" value="MDR6943128.1"/>
    <property type="molecule type" value="Genomic_DNA"/>
</dbReference>
<reference evidence="1 2" key="1">
    <citation type="submission" date="2023-07" db="EMBL/GenBank/DDBJ databases">
        <title>Sorghum-associated microbial communities from plants grown in Nebraska, USA.</title>
        <authorList>
            <person name="Schachtman D."/>
        </authorList>
    </citation>
    <scope>NUCLEOTIDE SEQUENCE [LARGE SCALE GENOMIC DNA]</scope>
    <source>
        <strain evidence="1 2">3262</strain>
    </source>
</reference>
<proteinExistence type="predicted"/>
<keyword evidence="2" id="KW-1185">Reference proteome</keyword>
<comment type="caution">
    <text evidence="1">The sequence shown here is derived from an EMBL/GenBank/DDBJ whole genome shotgun (WGS) entry which is preliminary data.</text>
</comment>
<sequence length="82" mass="9505">MAPFKEGKNNTQAAFTFPFGSTNCIRFKGYYLSPLKDTPKVAVNLSKSFLNRQHFLIFIGTPVFWYRSIPLSRIRIINFRGK</sequence>
<gene>
    <name evidence="1" type="ORF">J2W55_002981</name>
</gene>